<dbReference type="InterPro" id="IPR015943">
    <property type="entry name" value="WD40/YVTN_repeat-like_dom_sf"/>
</dbReference>
<comment type="caution">
    <text evidence="2">The sequence shown here is derived from an EMBL/GenBank/DDBJ whole genome shotgun (WGS) entry which is preliminary data.</text>
</comment>
<proteinExistence type="inferred from homology"/>
<dbReference type="Pfam" id="PF08238">
    <property type="entry name" value="Sel1"/>
    <property type="match status" value="3"/>
</dbReference>
<evidence type="ECO:0000313" key="2">
    <source>
        <dbReference type="EMBL" id="CAK9055344.1"/>
    </source>
</evidence>
<dbReference type="PANTHER" id="PTHR11102">
    <property type="entry name" value="SEL-1-LIKE PROTEIN"/>
    <property type="match status" value="1"/>
</dbReference>
<dbReference type="PANTHER" id="PTHR11102:SF160">
    <property type="entry name" value="ERAD-ASSOCIATED E3 UBIQUITIN-PROTEIN LIGASE COMPONENT HRD3"/>
    <property type="match status" value="1"/>
</dbReference>
<dbReference type="InterPro" id="IPR011990">
    <property type="entry name" value="TPR-like_helical_dom_sf"/>
</dbReference>
<evidence type="ECO:0000256" key="1">
    <source>
        <dbReference type="ARBA" id="ARBA00038101"/>
    </source>
</evidence>
<accession>A0ABP0MZ95</accession>
<dbReference type="InterPro" id="IPR006597">
    <property type="entry name" value="Sel1-like"/>
</dbReference>
<dbReference type="Pfam" id="PF00400">
    <property type="entry name" value="WD40"/>
    <property type="match status" value="1"/>
</dbReference>
<dbReference type="InterPro" id="IPR001680">
    <property type="entry name" value="WD40_rpt"/>
</dbReference>
<gene>
    <name evidence="2" type="ORF">SCF082_LOCUS29942</name>
</gene>
<keyword evidence="3" id="KW-1185">Reference proteome</keyword>
<dbReference type="InterPro" id="IPR036322">
    <property type="entry name" value="WD40_repeat_dom_sf"/>
</dbReference>
<dbReference type="SUPFAM" id="SSF50978">
    <property type="entry name" value="WD40 repeat-like"/>
    <property type="match status" value="1"/>
</dbReference>
<organism evidence="2 3">
    <name type="scientific">Durusdinium trenchii</name>
    <dbReference type="NCBI Taxonomy" id="1381693"/>
    <lineage>
        <taxon>Eukaryota</taxon>
        <taxon>Sar</taxon>
        <taxon>Alveolata</taxon>
        <taxon>Dinophyceae</taxon>
        <taxon>Suessiales</taxon>
        <taxon>Symbiodiniaceae</taxon>
        <taxon>Durusdinium</taxon>
    </lineage>
</organism>
<evidence type="ECO:0000313" key="3">
    <source>
        <dbReference type="Proteomes" id="UP001642464"/>
    </source>
</evidence>
<dbReference type="InterPro" id="IPR050767">
    <property type="entry name" value="Sel1_AlgK"/>
</dbReference>
<dbReference type="Gene3D" id="2.130.10.10">
    <property type="entry name" value="YVTN repeat-like/Quinoprotein amine dehydrogenase"/>
    <property type="match status" value="1"/>
</dbReference>
<comment type="similarity">
    <text evidence="1">Belongs to the sel-1 family.</text>
</comment>
<sequence>MEEAKLLERLEALLLEDPSTGYRKLHDKLKGEEDFKEVSLKKVQTALQKLRSLESSKGPLLYSVSDDGTLREWSSSGELLRSFNTAEGAQCVQVTDDFIIAGDSSGLMRLWSRSSGEIFKDVKVATRYVKSLLLCGEYVFTGDYGNLVQQWHLATGELKAQFRGHKAGVICLALQGDHLVAGGGDGRVLLFDRSKATPNEEGLAVSEAVECIYKAQGFVCSLEICEDRLLVPDRDEDKVASIRLFSNTGELVPDNIRDVRTYKCSKPVVQATTAGKDIVLALCRDFTVKKFAAGSRQLLMSIKVTPTAEDAKTPYVFKVEGDRLYVGYLNHGNLVRLLPSHFKMENGKPPKASLDTEALAHQLEVDEKKVSMRLAGAGPVQRFLSRDQGKHVFPLSCACRSGRFMMDPALLERAAELGNAEAQYALGAALLTGHGRPKDLSRAVELCRLAAKQNHAAAQCNLGVLYAQGLGVEQDYERARSFYEASANQGDPNGCFNLALLYAEGVACDKDFAKAASLARSARDLGHPEAAAFLETLPGQDEYVLAQLRDLRARSRKLLEELQMDQPVRSKDLSAWAKQLEDMDDAENLVPRKAHMASAHLDAEIVD</sequence>
<dbReference type="EMBL" id="CAXAMM010024447">
    <property type="protein sequence ID" value="CAK9055344.1"/>
    <property type="molecule type" value="Genomic_DNA"/>
</dbReference>
<protein>
    <submittedName>
        <fullName evidence="2">ERAD-associated E3 ubiquitin-protein ligase component HRD3A (AtSel1A) (Protein EMS-MUTAGENIZED BRI1 SUPPRESSOR 5)</fullName>
    </submittedName>
</protein>
<dbReference type="SMART" id="SM00320">
    <property type="entry name" value="WD40"/>
    <property type="match status" value="4"/>
</dbReference>
<dbReference type="Gene3D" id="1.25.40.10">
    <property type="entry name" value="Tetratricopeptide repeat domain"/>
    <property type="match status" value="1"/>
</dbReference>
<reference evidence="2 3" key="1">
    <citation type="submission" date="2024-02" db="EMBL/GenBank/DDBJ databases">
        <authorList>
            <person name="Chen Y."/>
            <person name="Shah S."/>
            <person name="Dougan E. K."/>
            <person name="Thang M."/>
            <person name="Chan C."/>
        </authorList>
    </citation>
    <scope>NUCLEOTIDE SEQUENCE [LARGE SCALE GENOMIC DNA]</scope>
</reference>
<name>A0ABP0MZ95_9DINO</name>
<dbReference type="SMART" id="SM00671">
    <property type="entry name" value="SEL1"/>
    <property type="match status" value="3"/>
</dbReference>
<dbReference type="Proteomes" id="UP001642464">
    <property type="component" value="Unassembled WGS sequence"/>
</dbReference>
<dbReference type="SUPFAM" id="SSF81901">
    <property type="entry name" value="HCP-like"/>
    <property type="match status" value="1"/>
</dbReference>